<evidence type="ECO:0000313" key="2">
    <source>
        <dbReference type="Proteomes" id="UP000006038"/>
    </source>
</evidence>
<proteinExistence type="predicted"/>
<evidence type="ECO:0008006" key="3">
    <source>
        <dbReference type="Google" id="ProtNLM"/>
    </source>
</evidence>
<protein>
    <recommendedName>
        <fullName evidence="3">Serine protease</fullName>
    </recommendedName>
</protein>
<dbReference type="OMA" id="FHEQRAR"/>
<dbReference type="HOGENOM" id="CLU_080282_0_0_1"/>
<dbReference type="SUPFAM" id="SSF50494">
    <property type="entry name" value="Trypsin-like serine proteases"/>
    <property type="match status" value="1"/>
</dbReference>
<keyword evidence="2" id="KW-1185">Reference proteome</keyword>
<accession>J3MFU5</accession>
<dbReference type="Pfam" id="PF13365">
    <property type="entry name" value="Trypsin_2"/>
    <property type="match status" value="1"/>
</dbReference>
<organism evidence="1">
    <name type="scientific">Oryza brachyantha</name>
    <name type="common">malo sina</name>
    <dbReference type="NCBI Taxonomy" id="4533"/>
    <lineage>
        <taxon>Eukaryota</taxon>
        <taxon>Viridiplantae</taxon>
        <taxon>Streptophyta</taxon>
        <taxon>Embryophyta</taxon>
        <taxon>Tracheophyta</taxon>
        <taxon>Spermatophyta</taxon>
        <taxon>Magnoliopsida</taxon>
        <taxon>Liliopsida</taxon>
        <taxon>Poales</taxon>
        <taxon>Poaceae</taxon>
        <taxon>BOP clade</taxon>
        <taxon>Oryzoideae</taxon>
        <taxon>Oryzeae</taxon>
        <taxon>Oryzinae</taxon>
        <taxon>Oryza</taxon>
    </lineage>
</organism>
<dbReference type="InterPro" id="IPR009003">
    <property type="entry name" value="Peptidase_S1_PA"/>
</dbReference>
<dbReference type="Gene3D" id="2.40.10.120">
    <property type="match status" value="1"/>
</dbReference>
<dbReference type="PANTHER" id="PTHR43019:SF64">
    <property type="entry name" value="OS07G0666400 PROTEIN"/>
    <property type="match status" value="1"/>
</dbReference>
<dbReference type="Gramene" id="OB06G28890.1">
    <property type="protein sequence ID" value="OB06G28890.1"/>
    <property type="gene ID" value="OB06G28890"/>
</dbReference>
<dbReference type="EnsemblPlants" id="OB06G28890.1">
    <property type="protein sequence ID" value="OB06G28890.1"/>
    <property type="gene ID" value="OB06G28890"/>
</dbReference>
<reference evidence="1" key="1">
    <citation type="journal article" date="2013" name="Nat. Commun.">
        <title>Whole-genome sequencing of Oryza brachyantha reveals mechanisms underlying Oryza genome evolution.</title>
        <authorList>
            <person name="Chen J."/>
            <person name="Huang Q."/>
            <person name="Gao D."/>
            <person name="Wang J."/>
            <person name="Lang Y."/>
            <person name="Liu T."/>
            <person name="Li B."/>
            <person name="Bai Z."/>
            <person name="Luis Goicoechea J."/>
            <person name="Liang C."/>
            <person name="Chen C."/>
            <person name="Zhang W."/>
            <person name="Sun S."/>
            <person name="Liao Y."/>
            <person name="Zhang X."/>
            <person name="Yang L."/>
            <person name="Song C."/>
            <person name="Wang M."/>
            <person name="Shi J."/>
            <person name="Liu G."/>
            <person name="Liu J."/>
            <person name="Zhou H."/>
            <person name="Zhou W."/>
            <person name="Yu Q."/>
            <person name="An N."/>
            <person name="Chen Y."/>
            <person name="Cai Q."/>
            <person name="Wang B."/>
            <person name="Liu B."/>
            <person name="Min J."/>
            <person name="Huang Y."/>
            <person name="Wu H."/>
            <person name="Li Z."/>
            <person name="Zhang Y."/>
            <person name="Yin Y."/>
            <person name="Song W."/>
            <person name="Jiang J."/>
            <person name="Jackson S.A."/>
            <person name="Wing R.A."/>
            <person name="Wang J."/>
            <person name="Chen M."/>
        </authorList>
    </citation>
    <scope>NUCLEOTIDE SEQUENCE [LARGE SCALE GENOMIC DNA]</scope>
    <source>
        <strain evidence="1">cv. IRGC 101232</strain>
    </source>
</reference>
<dbReference type="AlphaFoldDB" id="J3MFU5"/>
<sequence>MAHGETSQGCRDVFDAVEGSVVRLSVAGGSPFIGSGFVVFHEQRARLIMTCMHVVDDLPPGAALRAHFSESRGPEDVPVRVVFVDARRDLALLRADDVPPGIGYSVGFFEYPITRYEVVLVAFFNMPDAPVMVRPGTFPGHIVTQPIVEQPEPNLVEFFRASYTSKPGTSGGPVVEPSSNLVVGVHAKGHAGAKLFISARSVRTALRQWLGLGVNEYASESIQDLIGLIAQQRRRSSKAEALGAAAAAAAALATLVGEQQRQQNAWSFFVVSSSKDDVVFRLNSCSTMHGAWVSNSNMSSPQ</sequence>
<reference evidence="1" key="2">
    <citation type="submission" date="2013-04" db="UniProtKB">
        <authorList>
            <consortium name="EnsemblPlants"/>
        </authorList>
    </citation>
    <scope>IDENTIFICATION</scope>
</reference>
<dbReference type="PANTHER" id="PTHR43019">
    <property type="entry name" value="SERINE ENDOPROTEASE DEGS"/>
    <property type="match status" value="1"/>
</dbReference>
<dbReference type="Proteomes" id="UP000006038">
    <property type="component" value="Chromosome 6"/>
</dbReference>
<name>J3MFU5_ORYBR</name>
<evidence type="ECO:0000313" key="1">
    <source>
        <dbReference type="EnsemblPlants" id="OB06G28890.1"/>
    </source>
</evidence>